<dbReference type="AlphaFoldDB" id="A0A1I1DCM7"/>
<evidence type="ECO:0000313" key="2">
    <source>
        <dbReference type="Proteomes" id="UP000199514"/>
    </source>
</evidence>
<sequence length="417" mass="47446">MDKQTIENELINSYLEAENAKKLNLDFKEKKAIFNNYYDQLVEIEPSLTPAKVANFISDQLKAEYGKIYFLVFNMRLESITLPLNEVLLTVDIRKAGTFQKPDVDNLMPDDMHIIDPSGKVEADVEVYFGVAFVVTNLTKQPITIEYRLEYPPMTNPDTGKTNTGSSEKIKFDPGATEKGHYYYFLDEWEMVEGAWEFSYTAPNGMRLSKIFDVKKNILSKKIEAKTDLPKQEPHQRKSFYYLEMIAEPGGMSEVFEMVSGSAENIKNMITSRIKTAMGFYALLSYGQTILIHKYIDGVRTNSIDAHQFLKVNIPNKLSASFSEDNKPVILDIDGKPIDKSSLVDFLFDYVAFDESTETVFWGDWESKLGALTGDIASSQEEIYFDGNILTADTVNEFNSGESYSIEEFMEICKKPV</sequence>
<name>A0A1I1DCM7_9BACT</name>
<dbReference type="Gene3D" id="2.60.40.2390">
    <property type="match status" value="1"/>
</dbReference>
<organism evidence="1 2">
    <name type="scientific">Flexibacter flexilis DSM 6793</name>
    <dbReference type="NCBI Taxonomy" id="927664"/>
    <lineage>
        <taxon>Bacteria</taxon>
        <taxon>Pseudomonadati</taxon>
        <taxon>Bacteroidota</taxon>
        <taxon>Cytophagia</taxon>
        <taxon>Cytophagales</taxon>
        <taxon>Flexibacteraceae</taxon>
        <taxon>Flexibacter</taxon>
    </lineage>
</organism>
<dbReference type="OrthoDB" id="3373661at2"/>
<protein>
    <submittedName>
        <fullName evidence="1">Uncharacterized protein</fullName>
    </submittedName>
</protein>
<dbReference type="RefSeq" id="WP_091505729.1">
    <property type="nucleotide sequence ID" value="NZ_FOLE01000001.1"/>
</dbReference>
<dbReference type="Proteomes" id="UP000199514">
    <property type="component" value="Unassembled WGS sequence"/>
</dbReference>
<proteinExistence type="predicted"/>
<accession>A0A1I1DCM7</accession>
<dbReference type="STRING" id="927664.SAMN05421780_101122"/>
<reference evidence="1 2" key="1">
    <citation type="submission" date="2016-10" db="EMBL/GenBank/DDBJ databases">
        <authorList>
            <person name="de Groot N.N."/>
        </authorList>
    </citation>
    <scope>NUCLEOTIDE SEQUENCE [LARGE SCALE GENOMIC DNA]</scope>
    <source>
        <strain evidence="1 2">DSM 6793</strain>
    </source>
</reference>
<evidence type="ECO:0000313" key="1">
    <source>
        <dbReference type="EMBL" id="SFB72597.1"/>
    </source>
</evidence>
<dbReference type="EMBL" id="FOLE01000001">
    <property type="protein sequence ID" value="SFB72597.1"/>
    <property type="molecule type" value="Genomic_DNA"/>
</dbReference>
<keyword evidence="2" id="KW-1185">Reference proteome</keyword>
<gene>
    <name evidence="1" type="ORF">SAMN05421780_101122</name>
</gene>